<keyword evidence="7" id="KW-1185">Reference proteome</keyword>
<accession>A0A6I8MDK7</accession>
<reference evidence="6 7" key="1">
    <citation type="submission" date="2019-10" db="EMBL/GenBank/DDBJ databases">
        <authorList>
            <person name="Blom J."/>
        </authorList>
    </citation>
    <scope>NUCLEOTIDE SEQUENCE [LARGE SCALE GENOMIC DNA]</scope>
    <source>
        <strain evidence="6 7">ES3154-GLU</strain>
    </source>
</reference>
<evidence type="ECO:0000256" key="1">
    <source>
        <dbReference type="ARBA" id="ARBA00001938"/>
    </source>
</evidence>
<dbReference type="EMBL" id="CABWIB010000001">
    <property type="protein sequence ID" value="VWL85533.1"/>
    <property type="molecule type" value="Genomic_DNA"/>
</dbReference>
<keyword evidence="4" id="KW-0012">Acyltransferase</keyword>
<feature type="domain" description="Peripheral subunit-binding (PSBD)" evidence="5">
    <location>
        <begin position="7"/>
        <end position="44"/>
    </location>
</feature>
<dbReference type="PROSITE" id="PS51826">
    <property type="entry name" value="PSBD"/>
    <property type="match status" value="2"/>
</dbReference>
<dbReference type="GO" id="GO:0005737">
    <property type="term" value="C:cytoplasm"/>
    <property type="evidence" value="ECO:0007669"/>
    <property type="project" value="TreeGrafter"/>
</dbReference>
<dbReference type="SUPFAM" id="SSF52777">
    <property type="entry name" value="CoA-dependent acyltransferases"/>
    <property type="match status" value="1"/>
</dbReference>
<dbReference type="GO" id="GO:0016407">
    <property type="term" value="F:acetyltransferase activity"/>
    <property type="evidence" value="ECO:0007669"/>
    <property type="project" value="TreeGrafter"/>
</dbReference>
<dbReference type="NCBIfam" id="NF011416">
    <property type="entry name" value="PRK14843.1"/>
    <property type="match status" value="1"/>
</dbReference>
<dbReference type="RefSeq" id="WP_156683521.1">
    <property type="nucleotide sequence ID" value="NZ_CABWIB010000001.1"/>
</dbReference>
<sequence>MNNEKLRATPAARKEADVLNIDLSKVIGTGINNRIHKDDVIEFSHNSFKVTPLAKKMALVNNIDLTKVIGTGVRGKITKDDILKLIEPEVVVKEVEVKKEETIQEEVNKNQFGNIERVKMSSMRKVIAKRMVESYLGAPTFIINYEVDMTELLALRKSLVDPIMEKTGMKLTVTDLISIAVIKTLKKHPYVNSSLVNNGTEIELHDYVNLAIAVGFDGGLLTPVIFNSDSLSISEFVEKSKDVTKRALNMKLKANELENSTFTISNLGMFGVSSFGAIINQPNSAILAVSATIEKPVALNGEVVIRPMMNLALTVDHRVVDGLEGAKFMKDLKQLIENPMGMLI</sequence>
<feature type="domain" description="Peripheral subunit-binding (PSBD)" evidence="5">
    <location>
        <begin position="49"/>
        <end position="86"/>
    </location>
</feature>
<dbReference type="InterPro" id="IPR036625">
    <property type="entry name" value="E3-bd_dom_sf"/>
</dbReference>
<evidence type="ECO:0000256" key="3">
    <source>
        <dbReference type="ARBA" id="ARBA00022679"/>
    </source>
</evidence>
<evidence type="ECO:0000313" key="6">
    <source>
        <dbReference type="EMBL" id="VWL85533.1"/>
    </source>
</evidence>
<dbReference type="InterPro" id="IPR004167">
    <property type="entry name" value="PSBD"/>
</dbReference>
<dbReference type="Gene3D" id="3.30.559.10">
    <property type="entry name" value="Chloramphenicol acetyltransferase-like domain"/>
    <property type="match status" value="1"/>
</dbReference>
<gene>
    <name evidence="6" type="ORF">OMES3154_00819</name>
</gene>
<dbReference type="Gene3D" id="4.10.320.10">
    <property type="entry name" value="E3-binding domain"/>
    <property type="match status" value="2"/>
</dbReference>
<dbReference type="Pfam" id="PF02817">
    <property type="entry name" value="E3_binding"/>
    <property type="match status" value="2"/>
</dbReference>
<dbReference type="PANTHER" id="PTHR43178">
    <property type="entry name" value="DIHYDROLIPOAMIDE ACETYLTRANSFERASE COMPONENT OF PYRUVATE DEHYDROGENASE COMPLEX"/>
    <property type="match status" value="1"/>
</dbReference>
<evidence type="ECO:0000259" key="5">
    <source>
        <dbReference type="PROSITE" id="PS51826"/>
    </source>
</evidence>
<organism evidence="6 7">
    <name type="scientific">Oceanivirga miroungae</name>
    <dbReference type="NCBI Taxonomy" id="1130046"/>
    <lineage>
        <taxon>Bacteria</taxon>
        <taxon>Fusobacteriati</taxon>
        <taxon>Fusobacteriota</taxon>
        <taxon>Fusobacteriia</taxon>
        <taxon>Fusobacteriales</taxon>
        <taxon>Leptotrichiaceae</taxon>
        <taxon>Oceanivirga</taxon>
    </lineage>
</organism>
<dbReference type="SUPFAM" id="SSF47005">
    <property type="entry name" value="Peripheral subunit-binding domain of 2-oxo acid dehydrogenase complex"/>
    <property type="match status" value="2"/>
</dbReference>
<evidence type="ECO:0000256" key="4">
    <source>
        <dbReference type="ARBA" id="ARBA00023315"/>
    </source>
</evidence>
<proteinExistence type="inferred from homology"/>
<evidence type="ECO:0000313" key="7">
    <source>
        <dbReference type="Proteomes" id="UP000419017"/>
    </source>
</evidence>
<comment type="cofactor">
    <cofactor evidence="1">
        <name>(R)-lipoate</name>
        <dbReference type="ChEBI" id="CHEBI:83088"/>
    </cofactor>
</comment>
<dbReference type="InterPro" id="IPR023213">
    <property type="entry name" value="CAT-like_dom_sf"/>
</dbReference>
<dbReference type="GO" id="GO:0031405">
    <property type="term" value="F:lipoic acid binding"/>
    <property type="evidence" value="ECO:0007669"/>
    <property type="project" value="TreeGrafter"/>
</dbReference>
<dbReference type="Pfam" id="PF00198">
    <property type="entry name" value="2-oxoacid_dh"/>
    <property type="match status" value="1"/>
</dbReference>
<dbReference type="InterPro" id="IPR050743">
    <property type="entry name" value="2-oxoacid_DH_E2_comp"/>
</dbReference>
<name>A0A6I8MDK7_9FUSO</name>
<protein>
    <submittedName>
        <fullName evidence="6">Dihydrolipoamide acetyltransferase</fullName>
    </submittedName>
</protein>
<dbReference type="PANTHER" id="PTHR43178:SF5">
    <property type="entry name" value="LIPOAMIDE ACYLTRANSFERASE COMPONENT OF BRANCHED-CHAIN ALPHA-KETO ACID DEHYDROGENASE COMPLEX, MITOCHONDRIAL"/>
    <property type="match status" value="1"/>
</dbReference>
<comment type="similarity">
    <text evidence="2">Belongs to the 2-oxoacid dehydrogenase family.</text>
</comment>
<keyword evidence="3 6" id="KW-0808">Transferase</keyword>
<dbReference type="Proteomes" id="UP000419017">
    <property type="component" value="Unassembled WGS sequence"/>
</dbReference>
<evidence type="ECO:0000256" key="2">
    <source>
        <dbReference type="ARBA" id="ARBA00007317"/>
    </source>
</evidence>
<dbReference type="InterPro" id="IPR001078">
    <property type="entry name" value="2-oxoacid_DH_actylTfrase"/>
</dbReference>
<dbReference type="AlphaFoldDB" id="A0A6I8MDK7"/>